<comment type="function">
    <text evidence="6 7">3'-5' exonuclease.</text>
</comment>
<dbReference type="Pfam" id="PF13307">
    <property type="entry name" value="Helicase_C_2"/>
    <property type="match status" value="1"/>
</dbReference>
<dbReference type="SUPFAM" id="SSF53098">
    <property type="entry name" value="Ribonuclease H-like"/>
    <property type="match status" value="1"/>
</dbReference>
<proteinExistence type="inferred from homology"/>
<keyword evidence="10" id="KW-1185">Reference proteome</keyword>
<dbReference type="InterPro" id="IPR012337">
    <property type="entry name" value="RNaseH-like_sf"/>
</dbReference>
<dbReference type="InterPro" id="IPR014013">
    <property type="entry name" value="Helic_SF1/SF2_ATP-bd_DinG/Rad3"/>
</dbReference>
<keyword evidence="1 6" id="KW-0540">Nuclease</keyword>
<dbReference type="Gene3D" id="3.30.420.10">
    <property type="entry name" value="Ribonuclease H-like superfamily/Ribonuclease H"/>
    <property type="match status" value="1"/>
</dbReference>
<evidence type="ECO:0000256" key="4">
    <source>
        <dbReference type="ARBA" id="ARBA00022839"/>
    </source>
</evidence>
<evidence type="ECO:0000256" key="7">
    <source>
        <dbReference type="RuleBase" id="RU364106"/>
    </source>
</evidence>
<dbReference type="InterPro" id="IPR006310">
    <property type="entry name" value="DinG"/>
</dbReference>
<keyword evidence="4 6" id="KW-0269">Exonuclease</keyword>
<evidence type="ECO:0000256" key="3">
    <source>
        <dbReference type="ARBA" id="ARBA00022801"/>
    </source>
</evidence>
<reference evidence="10" key="1">
    <citation type="journal article" date="2019" name="Int. J. Syst. Evol. Microbiol.">
        <title>The Global Catalogue of Microorganisms (GCM) 10K type strain sequencing project: providing services to taxonomists for standard genome sequencing and annotation.</title>
        <authorList>
            <consortium name="The Broad Institute Genomics Platform"/>
            <consortium name="The Broad Institute Genome Sequencing Center for Infectious Disease"/>
            <person name="Wu L."/>
            <person name="Ma J."/>
        </authorList>
    </citation>
    <scope>NUCLEOTIDE SEQUENCE [LARGE SCALE GENOMIC DNA]</scope>
    <source>
        <strain evidence="10">JCM 12662</strain>
    </source>
</reference>
<dbReference type="PANTHER" id="PTHR11472">
    <property type="entry name" value="DNA REPAIR DEAD HELICASE RAD3/XP-D SUBFAMILY MEMBER"/>
    <property type="match status" value="1"/>
</dbReference>
<gene>
    <name evidence="6 7" type="primary">dinG</name>
    <name evidence="9" type="ORF">GCM10008932_03790</name>
</gene>
<dbReference type="GO" id="GO:0004386">
    <property type="term" value="F:helicase activity"/>
    <property type="evidence" value="ECO:0007669"/>
    <property type="project" value="UniProtKB-KW"/>
</dbReference>
<comment type="caution">
    <text evidence="9">The sequence shown here is derived from an EMBL/GenBank/DDBJ whole genome shotgun (WGS) entry which is preliminary data.</text>
</comment>
<dbReference type="Pfam" id="PF00929">
    <property type="entry name" value="RNase_T"/>
    <property type="match status" value="1"/>
</dbReference>
<dbReference type="InterPro" id="IPR013520">
    <property type="entry name" value="Ribonucl_H"/>
</dbReference>
<name>A0ABN0X3W0_9LACT</name>
<feature type="short sequence motif" description="DEAH box" evidence="6">
    <location>
        <begin position="464"/>
        <end position="467"/>
    </location>
</feature>
<evidence type="ECO:0000256" key="5">
    <source>
        <dbReference type="ARBA" id="ARBA00022840"/>
    </source>
</evidence>
<organism evidence="9 10">
    <name type="scientific">Alkalibacterium iburiense</name>
    <dbReference type="NCBI Taxonomy" id="290589"/>
    <lineage>
        <taxon>Bacteria</taxon>
        <taxon>Bacillati</taxon>
        <taxon>Bacillota</taxon>
        <taxon>Bacilli</taxon>
        <taxon>Lactobacillales</taxon>
        <taxon>Carnobacteriaceae</taxon>
        <taxon>Alkalibacterium</taxon>
    </lineage>
</organism>
<dbReference type="InterPro" id="IPR036397">
    <property type="entry name" value="RNaseH_sf"/>
</dbReference>
<dbReference type="EC" id="3.1.-.-" evidence="6 7"/>
<dbReference type="InterPro" id="IPR045028">
    <property type="entry name" value="DinG/Rad3-like"/>
</dbReference>
<dbReference type="InterPro" id="IPR006555">
    <property type="entry name" value="ATP-dep_Helicase_C"/>
</dbReference>
<keyword evidence="9" id="KW-0347">Helicase</keyword>
<feature type="domain" description="Helicase ATP-binding" evidence="8">
    <location>
        <begin position="249"/>
        <end position="520"/>
    </location>
</feature>
<keyword evidence="5 6" id="KW-0067">ATP-binding</keyword>
<evidence type="ECO:0000256" key="1">
    <source>
        <dbReference type="ARBA" id="ARBA00022722"/>
    </source>
</evidence>
<dbReference type="RefSeq" id="WP_343753444.1">
    <property type="nucleotide sequence ID" value="NZ_BAAACW010000023.1"/>
</dbReference>
<comment type="similarity">
    <text evidence="6 7">Belongs to the helicase family. DinG subfamily. Type 2 sub-subfamily.</text>
</comment>
<protein>
    <recommendedName>
        <fullName evidence="6 7">3'-5' exonuclease DinG</fullName>
        <ecNumber evidence="6 7">3.1.-.-</ecNumber>
    </recommendedName>
</protein>
<evidence type="ECO:0000313" key="9">
    <source>
        <dbReference type="EMBL" id="GAA0354000.1"/>
    </source>
</evidence>
<keyword evidence="3 6" id="KW-0378">Hydrolase</keyword>
<dbReference type="HAMAP" id="MF_02206">
    <property type="entry name" value="DinG_exonucl"/>
    <property type="match status" value="1"/>
</dbReference>
<dbReference type="InterPro" id="IPR027417">
    <property type="entry name" value="P-loop_NTPase"/>
</dbReference>
<evidence type="ECO:0000256" key="2">
    <source>
        <dbReference type="ARBA" id="ARBA00022741"/>
    </source>
</evidence>
<accession>A0ABN0X3W0</accession>
<dbReference type="SMART" id="SM00479">
    <property type="entry name" value="EXOIII"/>
    <property type="match status" value="1"/>
</dbReference>
<dbReference type="EMBL" id="BAAACW010000023">
    <property type="protein sequence ID" value="GAA0354000.1"/>
    <property type="molecule type" value="Genomic_DNA"/>
</dbReference>
<evidence type="ECO:0000313" key="10">
    <source>
        <dbReference type="Proteomes" id="UP001501166"/>
    </source>
</evidence>
<dbReference type="CDD" id="cd06127">
    <property type="entry name" value="DEDDh"/>
    <property type="match status" value="1"/>
</dbReference>
<dbReference type="InterPro" id="IPR006054">
    <property type="entry name" value="DnaQ"/>
</dbReference>
<evidence type="ECO:0000256" key="6">
    <source>
        <dbReference type="HAMAP-Rule" id="MF_02206"/>
    </source>
</evidence>
<dbReference type="PROSITE" id="PS51193">
    <property type="entry name" value="HELICASE_ATP_BIND_2"/>
    <property type="match status" value="1"/>
</dbReference>
<keyword evidence="2 6" id="KW-0547">Nucleotide-binding</keyword>
<dbReference type="Proteomes" id="UP001501166">
    <property type="component" value="Unassembled WGS sequence"/>
</dbReference>
<sequence length="927" mass="106217">MKKDQLYAIVDIEATGASIGRDERMIQFACVLMKNNQVVESFDTFVNPSRKVNKTIRDLTGISSKDLATAPYFEDIAHIIHTLLEDTIFVAHNVAFDFHFLNECFKRVGEAPLTIPAIDTVELAQILYPTEESYQLKDLVGSLGYTLNQAHNALFDAQATAFLLQKLDEKLTRLPLITLESLSELSASLTAETGVFIQHALEDMKEQPTDLEDDIVIVHGLALKKPDYLEEQEQFRGASAYPYKEQEKEKVMADLGLHKRENQFTMMNLVFEYLKQERPTYAQFIEAAPGSGKTFGYLFPSVYVASKEKKIVLSTYTKVLQKQIVDEAIPLLNASLPFHRTAALLKSVTHYMSLSAFYTKWKQVSSSEIEAFFCMKILVWLTETNEGDLEEIGVGSRLLHHFWQEIRSSYASLSSSVDFEEFDYVSRRDKRIEQASILVSNHAYLLNEWRKQSDTTFSSTLILDEAHHVPDVIEESATVAFHSKRVLSSLKKMGSQTKEDSILFQLHALESSHIKPYQLATLESIVNVLLEEMDEWIAKWINWMMTTGQVDQDILEWKEESLNFTQVSMDIKRDTKFIKQSLSELLYVGKQLLETLESTDLNKAEQKSVKQLKGTLDMIENDAGLFDYVFFERTDNSQTGVRFYSKKPTQTLSFMKYNQEKKEDMLEILKKHRHVILTSSTLAVNGSVRYMQKALDLKEAESAIFDSTYNYKEQGRLFVPLEDSIQASKKGLKPYASYLAEHIEQLVHETDENCLVLFRSQEVIQEVYRLLTKRHSLQNKTILAQYVSGTPTKISKLFKKANQSIVLGSDSFWEGVDFPEDELKVVIITRLPFDSPEMPLVKKRHKELLDRGDNPFVHDLLPRAVVKFKQGIGRLIRSPKDKGVWVVLDRRMVDASYASVFLDSLPEGLRVEERPVKEIAQEIQTFL</sequence>
<feature type="binding site" evidence="6">
    <location>
        <begin position="287"/>
        <end position="294"/>
    </location>
    <ligand>
        <name>ATP</name>
        <dbReference type="ChEBI" id="CHEBI:30616"/>
    </ligand>
</feature>
<evidence type="ECO:0000259" key="8">
    <source>
        <dbReference type="PROSITE" id="PS51193"/>
    </source>
</evidence>
<dbReference type="SUPFAM" id="SSF52540">
    <property type="entry name" value="P-loop containing nucleoside triphosphate hydrolases"/>
    <property type="match status" value="1"/>
</dbReference>
<dbReference type="SMART" id="SM00491">
    <property type="entry name" value="HELICc2"/>
    <property type="match status" value="1"/>
</dbReference>
<dbReference type="Gene3D" id="3.40.50.300">
    <property type="entry name" value="P-loop containing nucleotide triphosphate hydrolases"/>
    <property type="match status" value="2"/>
</dbReference>
<dbReference type="NCBIfam" id="TIGR01407">
    <property type="entry name" value="dinG_rel"/>
    <property type="match status" value="1"/>
</dbReference>
<dbReference type="NCBIfam" id="TIGR00573">
    <property type="entry name" value="dnaq"/>
    <property type="match status" value="1"/>
</dbReference>
<dbReference type="PANTHER" id="PTHR11472:SF34">
    <property type="entry name" value="REGULATOR OF TELOMERE ELONGATION HELICASE 1"/>
    <property type="match status" value="1"/>
</dbReference>